<feature type="region of interest" description="Disordered" evidence="1">
    <location>
        <begin position="1"/>
        <end position="22"/>
    </location>
</feature>
<proteinExistence type="predicted"/>
<evidence type="ECO:0000313" key="2">
    <source>
        <dbReference type="EMBL" id="JAH50156.1"/>
    </source>
</evidence>
<dbReference type="AlphaFoldDB" id="A0A0E9T931"/>
<feature type="compositionally biased region" description="Polar residues" evidence="1">
    <location>
        <begin position="13"/>
        <end position="22"/>
    </location>
</feature>
<name>A0A0E9T931_ANGAN</name>
<sequence length="58" mass="6266">MTSRALRWRCTSRAGSTPDSIGHSQALSTWGDNEATVCASHLVLVLLRGWHGNEPCAT</sequence>
<reference evidence="2" key="1">
    <citation type="submission" date="2014-11" db="EMBL/GenBank/DDBJ databases">
        <authorList>
            <person name="Amaro Gonzalez C."/>
        </authorList>
    </citation>
    <scope>NUCLEOTIDE SEQUENCE</scope>
</reference>
<accession>A0A0E9T931</accession>
<dbReference type="EMBL" id="GBXM01058421">
    <property type="protein sequence ID" value="JAH50156.1"/>
    <property type="molecule type" value="Transcribed_RNA"/>
</dbReference>
<protein>
    <submittedName>
        <fullName evidence="2">Uncharacterized protein</fullName>
    </submittedName>
</protein>
<evidence type="ECO:0000256" key="1">
    <source>
        <dbReference type="SAM" id="MobiDB-lite"/>
    </source>
</evidence>
<reference evidence="2" key="2">
    <citation type="journal article" date="2015" name="Fish Shellfish Immunol.">
        <title>Early steps in the European eel (Anguilla anguilla)-Vibrio vulnificus interaction in the gills: Role of the RtxA13 toxin.</title>
        <authorList>
            <person name="Callol A."/>
            <person name="Pajuelo D."/>
            <person name="Ebbesson L."/>
            <person name="Teles M."/>
            <person name="MacKenzie S."/>
            <person name="Amaro C."/>
        </authorList>
    </citation>
    <scope>NUCLEOTIDE SEQUENCE</scope>
</reference>
<organism evidence="2">
    <name type="scientific">Anguilla anguilla</name>
    <name type="common">European freshwater eel</name>
    <name type="synonym">Muraena anguilla</name>
    <dbReference type="NCBI Taxonomy" id="7936"/>
    <lineage>
        <taxon>Eukaryota</taxon>
        <taxon>Metazoa</taxon>
        <taxon>Chordata</taxon>
        <taxon>Craniata</taxon>
        <taxon>Vertebrata</taxon>
        <taxon>Euteleostomi</taxon>
        <taxon>Actinopterygii</taxon>
        <taxon>Neopterygii</taxon>
        <taxon>Teleostei</taxon>
        <taxon>Anguilliformes</taxon>
        <taxon>Anguillidae</taxon>
        <taxon>Anguilla</taxon>
    </lineage>
</organism>